<dbReference type="AlphaFoldDB" id="A0A1H5V0K9"/>
<dbReference type="KEGG" id="tcl:Tchl_2606"/>
<evidence type="ECO:0000256" key="2">
    <source>
        <dbReference type="ARBA" id="ARBA00022692"/>
    </source>
</evidence>
<dbReference type="Pfam" id="PF09685">
    <property type="entry name" value="MamF_MmsF"/>
    <property type="match status" value="1"/>
</dbReference>
<keyword evidence="4" id="KW-0472">Membrane</keyword>
<comment type="subcellular location">
    <subcellularLocation>
        <location evidence="1">Membrane</location>
        <topology evidence="1">Multi-pass membrane protein</topology>
    </subcellularLocation>
</comment>
<keyword evidence="2" id="KW-0812">Transmembrane</keyword>
<evidence type="ECO:0000313" key="6">
    <source>
        <dbReference type="Proteomes" id="UP000185739"/>
    </source>
</evidence>
<sequence length="136" mass="15215">MSIERPDPLKNLMPGPQLAVAAEALFLTNLILLPGLAFLALLVLWVKHRDHPDPLVRNHLRQTGWTCIWGGLLLVVISIAIFLLGGFDNPWTWVIGVLYFTFVHSALILLGMMGLARAINGRAWRYPVFGPREHDA</sequence>
<gene>
    <name evidence="5" type="ORF">Tchl_2606</name>
</gene>
<evidence type="ECO:0000256" key="3">
    <source>
        <dbReference type="ARBA" id="ARBA00022989"/>
    </source>
</evidence>
<keyword evidence="6" id="KW-1185">Reference proteome</keyword>
<dbReference type="STRING" id="96773.Tchl_2606"/>
<dbReference type="RefSeq" id="WP_075148792.1">
    <property type="nucleotide sequence ID" value="NZ_CP018839.1"/>
</dbReference>
<name>A0A1H5V0K9_9RHOO</name>
<evidence type="ECO:0000256" key="4">
    <source>
        <dbReference type="ARBA" id="ARBA00023136"/>
    </source>
</evidence>
<protein>
    <submittedName>
        <fullName evidence="5">DUF4870 membrane protein</fullName>
    </submittedName>
</protein>
<accession>A0A1H5V0K9</accession>
<evidence type="ECO:0000313" key="5">
    <source>
        <dbReference type="EMBL" id="APR05432.1"/>
    </source>
</evidence>
<dbReference type="Proteomes" id="UP000185739">
    <property type="component" value="Chromosome"/>
</dbReference>
<organism evidence="5 6">
    <name type="scientific">Thauera chlorobenzoica</name>
    <dbReference type="NCBI Taxonomy" id="96773"/>
    <lineage>
        <taxon>Bacteria</taxon>
        <taxon>Pseudomonadati</taxon>
        <taxon>Pseudomonadota</taxon>
        <taxon>Betaproteobacteria</taxon>
        <taxon>Rhodocyclales</taxon>
        <taxon>Zoogloeaceae</taxon>
        <taxon>Thauera</taxon>
    </lineage>
</organism>
<proteinExistence type="predicted"/>
<dbReference type="InterPro" id="IPR019109">
    <property type="entry name" value="MamF_MmsF"/>
</dbReference>
<keyword evidence="3" id="KW-1133">Transmembrane helix</keyword>
<reference evidence="5 6" key="1">
    <citation type="submission" date="2016-12" db="EMBL/GenBank/DDBJ databases">
        <title>Complete genome sequence of Thauera chlorobenzoica, a Betaproteobacterium degrading haloaromatics anaerobically to CO2 and halides.</title>
        <authorList>
            <person name="Goris T."/>
            <person name="Mergelsberg M."/>
            <person name="Boll M."/>
        </authorList>
    </citation>
    <scope>NUCLEOTIDE SEQUENCE [LARGE SCALE GENOMIC DNA]</scope>
    <source>
        <strain evidence="5 6">3CB1</strain>
    </source>
</reference>
<dbReference type="OrthoDB" id="8778085at2"/>
<evidence type="ECO:0000256" key="1">
    <source>
        <dbReference type="ARBA" id="ARBA00004141"/>
    </source>
</evidence>
<dbReference type="EMBL" id="CP018839">
    <property type="protein sequence ID" value="APR05432.1"/>
    <property type="molecule type" value="Genomic_DNA"/>
</dbReference>